<dbReference type="PANTHER" id="PTHR28629:SF4">
    <property type="entry name" value="TRIOKINASE_FMN CYCLASE"/>
    <property type="match status" value="1"/>
</dbReference>
<dbReference type="GO" id="GO:0004371">
    <property type="term" value="F:glycerone kinase activity"/>
    <property type="evidence" value="ECO:0007669"/>
    <property type="project" value="InterPro"/>
</dbReference>
<evidence type="ECO:0000313" key="4">
    <source>
        <dbReference type="EMBL" id="ACV08629.1"/>
    </source>
</evidence>
<dbReference type="FunFam" id="1.25.40.340:FF:000002">
    <property type="entry name" value="Dihydroxyacetone kinase, L subunit"/>
    <property type="match status" value="1"/>
</dbReference>
<keyword evidence="1" id="KW-0808">Transferase</keyword>
<keyword evidence="5" id="KW-1185">Reference proteome</keyword>
<reference evidence="4 5" key="1">
    <citation type="journal article" date="2009" name="Stand. Genomic Sci.">
        <title>Complete genome sequence of Jonesia denitrificans type strain (Prevot 55134).</title>
        <authorList>
            <person name="Pukall R."/>
            <person name="Gehrich-Schroter G."/>
            <person name="Lapidus A."/>
            <person name="Nolan M."/>
            <person name="Glavina Del Rio T."/>
            <person name="Lucas S."/>
            <person name="Chen F."/>
            <person name="Tice H."/>
            <person name="Pitluck S."/>
            <person name="Cheng J.F."/>
            <person name="Copeland A."/>
            <person name="Saunders E."/>
            <person name="Brettin T."/>
            <person name="Detter J.C."/>
            <person name="Bruce D."/>
            <person name="Goodwin L."/>
            <person name="Pati A."/>
            <person name="Ivanova N."/>
            <person name="Mavromatis K."/>
            <person name="Ovchinnikova G."/>
            <person name="Chen A."/>
            <person name="Palaniappan K."/>
            <person name="Land M."/>
            <person name="Hauser L."/>
            <person name="Chang Y.J."/>
            <person name="Jeffries C.D."/>
            <person name="Chain P."/>
            <person name="Goker M."/>
            <person name="Bristow J."/>
            <person name="Eisen J.A."/>
            <person name="Markowitz V."/>
            <person name="Hugenholtz P."/>
            <person name="Kyrpides N.C."/>
            <person name="Klenk H.P."/>
            <person name="Han C."/>
        </authorList>
    </citation>
    <scope>NUCLEOTIDE SEQUENCE [LARGE SCALE GENOMIC DNA]</scope>
    <source>
        <strain evidence="5">ATCC 14870 / DSM 20603 / BCRC 15368 / CIP 55.134 / JCM 11481 / NBRC 15587 / NCTC 10816 / Prevot 55134</strain>
    </source>
</reference>
<dbReference type="GO" id="GO:0019563">
    <property type="term" value="P:glycerol catabolic process"/>
    <property type="evidence" value="ECO:0007669"/>
    <property type="project" value="TreeGrafter"/>
</dbReference>
<dbReference type="InterPro" id="IPR036117">
    <property type="entry name" value="DhaL_dom_sf"/>
</dbReference>
<dbReference type="eggNOG" id="COG1461">
    <property type="taxonomic scope" value="Bacteria"/>
</dbReference>
<dbReference type="PANTHER" id="PTHR28629">
    <property type="entry name" value="TRIOKINASE/FMN CYCLASE"/>
    <property type="match status" value="1"/>
</dbReference>
<name>C7R307_JONDD</name>
<dbReference type="OrthoDB" id="9800291at2"/>
<evidence type="ECO:0000256" key="2">
    <source>
        <dbReference type="ARBA" id="ARBA00022777"/>
    </source>
</evidence>
<sequence length="216" mass="22529">MTVPGDWARRWMIQCAQVMRDHREELNSLDRVIGDGDHGENLARGFSALEQRLEESASDTDTSTVLTLAATTLMSTVGGASGPLYGTALLRAAKAVRSRQLDGDCVIDLLVAACEGIEMRGHAVTGEKTMVDAWESAVKAAQVAALSGADTQQVLVAAAQGACAGADATVAMRASKGRSSYLGERSVGHRDPGAQSTALILKAAAQTATNGEFHDS</sequence>
<accession>C7R307</accession>
<feature type="domain" description="DhaL" evidence="3">
    <location>
        <begin position="6"/>
        <end position="206"/>
    </location>
</feature>
<dbReference type="SMART" id="SM01120">
    <property type="entry name" value="Dak2"/>
    <property type="match status" value="1"/>
</dbReference>
<dbReference type="Gene3D" id="1.25.40.340">
    <property type="match status" value="1"/>
</dbReference>
<keyword evidence="2 4" id="KW-0418">Kinase</keyword>
<dbReference type="AlphaFoldDB" id="C7R307"/>
<evidence type="ECO:0000256" key="1">
    <source>
        <dbReference type="ARBA" id="ARBA00022679"/>
    </source>
</evidence>
<evidence type="ECO:0000313" key="5">
    <source>
        <dbReference type="Proteomes" id="UP000000628"/>
    </source>
</evidence>
<dbReference type="NCBIfam" id="TIGR02365">
    <property type="entry name" value="dha_L_ycgS"/>
    <property type="match status" value="1"/>
</dbReference>
<dbReference type="HOGENOM" id="CLU_066424_2_0_11"/>
<dbReference type="RefSeq" id="WP_015771257.1">
    <property type="nucleotide sequence ID" value="NC_013174.1"/>
</dbReference>
<dbReference type="InterPro" id="IPR050861">
    <property type="entry name" value="Dihydroxyacetone_Kinase"/>
</dbReference>
<dbReference type="EMBL" id="CP001706">
    <property type="protein sequence ID" value="ACV08629.1"/>
    <property type="molecule type" value="Genomic_DNA"/>
</dbReference>
<dbReference type="KEGG" id="jde:Jden_0973"/>
<dbReference type="Proteomes" id="UP000000628">
    <property type="component" value="Chromosome"/>
</dbReference>
<dbReference type="STRING" id="471856.Jden_0973"/>
<gene>
    <name evidence="4" type="ordered locus">Jden_0973</name>
</gene>
<dbReference type="InterPro" id="IPR012737">
    <property type="entry name" value="DhaK_L_YcgS"/>
</dbReference>
<dbReference type="Pfam" id="PF02734">
    <property type="entry name" value="Dak2"/>
    <property type="match status" value="1"/>
</dbReference>
<organism evidence="4 5">
    <name type="scientific">Jonesia denitrificans (strain ATCC 14870 / DSM 20603 / BCRC 15368 / CIP 55.134 / JCM 11481 / NBRC 15587 / NCTC 10816 / Prevot 55134)</name>
    <name type="common">Listeria denitrificans</name>
    <dbReference type="NCBI Taxonomy" id="471856"/>
    <lineage>
        <taxon>Bacteria</taxon>
        <taxon>Bacillati</taxon>
        <taxon>Actinomycetota</taxon>
        <taxon>Actinomycetes</taxon>
        <taxon>Micrococcales</taxon>
        <taxon>Jonesiaceae</taxon>
        <taxon>Jonesia</taxon>
    </lineage>
</organism>
<proteinExistence type="predicted"/>
<evidence type="ECO:0000259" key="3">
    <source>
        <dbReference type="PROSITE" id="PS51480"/>
    </source>
</evidence>
<protein>
    <submittedName>
        <fullName evidence="4">Dihydroxyacetone kinase, L subunit</fullName>
    </submittedName>
</protein>
<dbReference type="GO" id="GO:0005829">
    <property type="term" value="C:cytosol"/>
    <property type="evidence" value="ECO:0007669"/>
    <property type="project" value="TreeGrafter"/>
</dbReference>
<dbReference type="SUPFAM" id="SSF101473">
    <property type="entry name" value="DhaL-like"/>
    <property type="match status" value="1"/>
</dbReference>
<dbReference type="InterPro" id="IPR004007">
    <property type="entry name" value="DhaL_dom"/>
</dbReference>
<dbReference type="PROSITE" id="PS51480">
    <property type="entry name" value="DHAL"/>
    <property type="match status" value="1"/>
</dbReference>